<dbReference type="InterPro" id="IPR050712">
    <property type="entry name" value="NAD(P)H-dep_reductase"/>
</dbReference>
<dbReference type="PANTHER" id="PTHR30543">
    <property type="entry name" value="CHROMATE REDUCTASE"/>
    <property type="match status" value="1"/>
</dbReference>
<organism evidence="3">
    <name type="scientific">Fructobacillus tropaeoli</name>
    <dbReference type="NCBI Taxonomy" id="709323"/>
    <lineage>
        <taxon>Bacteria</taxon>
        <taxon>Bacillati</taxon>
        <taxon>Bacillota</taxon>
        <taxon>Bacilli</taxon>
        <taxon>Lactobacillales</taxon>
        <taxon>Lactobacillaceae</taxon>
        <taxon>Fructobacillus</taxon>
    </lineage>
</organism>
<sequence length="185" mass="20534">MKKIAVIVGSNRTKSVSRRLAYWLAPQLSNQEMKAEVVDLATVALPFLDEPELPSEGHYQNQSTIDWSNQIKSYDGVVFVAPQYNWGYPAVLKNAIDTLYAEWRGLPVATVFFGGHGGFQGDLAFSLVLQGVKVNRLPVNLRLNLAVGQVTEEMSAAEVAELLSPYQDQVALLQSAFQNELRNHE</sequence>
<accession>A0A3F3H9G5</accession>
<dbReference type="PANTHER" id="PTHR30543:SF21">
    <property type="entry name" value="NAD(P)H-DEPENDENT FMN REDUCTASE LOT6"/>
    <property type="match status" value="1"/>
</dbReference>
<dbReference type="Proteomes" id="UP000064514">
    <property type="component" value="Unassembled WGS sequence"/>
</dbReference>
<dbReference type="InterPro" id="IPR005025">
    <property type="entry name" value="FMN_Rdtase-like_dom"/>
</dbReference>
<protein>
    <submittedName>
        <fullName evidence="3">Flavoprotein</fullName>
    </submittedName>
    <submittedName>
        <fullName evidence="2">NAD(P)H-dependent FMN reductase (SsuE)</fullName>
    </submittedName>
</protein>
<dbReference type="Gene3D" id="3.40.50.360">
    <property type="match status" value="1"/>
</dbReference>
<dbReference type="EMBL" id="CAUZLT010000003">
    <property type="protein sequence ID" value="CAK1242438.1"/>
    <property type="molecule type" value="Genomic_DNA"/>
</dbReference>
<dbReference type="GO" id="GO:0005829">
    <property type="term" value="C:cytosol"/>
    <property type="evidence" value="ECO:0007669"/>
    <property type="project" value="TreeGrafter"/>
</dbReference>
<dbReference type="SUPFAM" id="SSF52218">
    <property type="entry name" value="Flavoproteins"/>
    <property type="match status" value="1"/>
</dbReference>
<dbReference type="STRING" id="709323.GCA_001047135_00969"/>
<dbReference type="InterPro" id="IPR029039">
    <property type="entry name" value="Flavoprotein-like_sf"/>
</dbReference>
<evidence type="ECO:0000313" key="4">
    <source>
        <dbReference type="Proteomes" id="UP001314262"/>
    </source>
</evidence>
<dbReference type="RefSeq" id="WP_059393835.1">
    <property type="nucleotide sequence ID" value="NZ_BOJU01000003.1"/>
</dbReference>
<keyword evidence="4" id="KW-1185">Reference proteome</keyword>
<evidence type="ECO:0000259" key="1">
    <source>
        <dbReference type="Pfam" id="PF03358"/>
    </source>
</evidence>
<evidence type="ECO:0000313" key="2">
    <source>
        <dbReference type="EMBL" id="CAK1242438.1"/>
    </source>
</evidence>
<dbReference type="GO" id="GO:0010181">
    <property type="term" value="F:FMN binding"/>
    <property type="evidence" value="ECO:0007669"/>
    <property type="project" value="TreeGrafter"/>
</dbReference>
<dbReference type="EMBL" id="DF968081">
    <property type="protein sequence ID" value="GAP04418.1"/>
    <property type="molecule type" value="Genomic_DNA"/>
</dbReference>
<evidence type="ECO:0000313" key="3">
    <source>
        <dbReference type="EMBL" id="GAP04418.1"/>
    </source>
</evidence>
<dbReference type="Pfam" id="PF03358">
    <property type="entry name" value="FMN_red"/>
    <property type="match status" value="1"/>
</dbReference>
<dbReference type="AlphaFoldDB" id="A0A3F3H9G5"/>
<reference evidence="2 4" key="2">
    <citation type="submission" date="2023-10" db="EMBL/GenBank/DDBJ databases">
        <authorList>
            <person name="Botero Cardona J."/>
        </authorList>
    </citation>
    <scope>NUCLEOTIDE SEQUENCE [LARGE SCALE GENOMIC DNA]</scope>
    <source>
        <strain evidence="2 4">R-53137</strain>
    </source>
</reference>
<proteinExistence type="predicted"/>
<feature type="domain" description="NADPH-dependent FMN reductase-like" evidence="1">
    <location>
        <begin position="3"/>
        <end position="132"/>
    </location>
</feature>
<gene>
    <name evidence="3" type="ORF">FTRO_0041620</name>
    <name evidence="2" type="ORF">R53137_KAKDMLNK_00883</name>
</gene>
<reference evidence="3" key="1">
    <citation type="journal article" date="2015" name="BMC Genomics">
        <title>Comparative genomics of Fructobacillus spp. and Leuconostoc spp. reveals niche-specific evolution of Fructobacillus spp.</title>
        <authorList>
            <person name="Endo A."/>
            <person name="Tanizawa Y."/>
            <person name="Tanaka N."/>
            <person name="Maeno S."/>
            <person name="Kumar H."/>
            <person name="Shiwa Y."/>
            <person name="Okada S."/>
            <person name="Yoshikawa H."/>
            <person name="Dicks L."/>
            <person name="Nakagawa J."/>
            <person name="Arita M."/>
        </authorList>
    </citation>
    <scope>NUCLEOTIDE SEQUENCE [LARGE SCALE GENOMIC DNA]</scope>
    <source>
        <strain evidence="3">F214-1</strain>
    </source>
</reference>
<dbReference type="Proteomes" id="UP001314262">
    <property type="component" value="Unassembled WGS sequence"/>
</dbReference>
<name>A0A3F3H9G5_9LACO</name>
<dbReference type="GO" id="GO:0016491">
    <property type="term" value="F:oxidoreductase activity"/>
    <property type="evidence" value="ECO:0007669"/>
    <property type="project" value="InterPro"/>
</dbReference>